<gene>
    <name evidence="15" type="ORF">H671_21742</name>
</gene>
<dbReference type="GO" id="GO:0034638">
    <property type="term" value="P:phosphatidylcholine catabolic process"/>
    <property type="evidence" value="ECO:0007669"/>
    <property type="project" value="TreeGrafter"/>
</dbReference>
<keyword evidence="13" id="KW-0472">Membrane</keyword>
<dbReference type="Pfam" id="PF01223">
    <property type="entry name" value="Endonuclease_NS"/>
    <property type="match status" value="1"/>
</dbReference>
<comment type="cofactor">
    <cofactor evidence="1">
        <name>Zn(2+)</name>
        <dbReference type="ChEBI" id="CHEBI:29105"/>
    </cofactor>
</comment>
<dbReference type="SMART" id="SM00892">
    <property type="entry name" value="Endonuclease_NS"/>
    <property type="match status" value="1"/>
</dbReference>
<dbReference type="InterPro" id="IPR044929">
    <property type="entry name" value="DNA/RNA_non-sp_Endonuclease_sf"/>
</dbReference>
<dbReference type="PANTHER" id="PTHR10151">
    <property type="entry name" value="ECTONUCLEOTIDE PYROPHOSPHATASE/PHOSPHODIESTERASE"/>
    <property type="match status" value="1"/>
</dbReference>
<keyword evidence="7" id="KW-0677">Repeat</keyword>
<evidence type="ECO:0000313" key="15">
    <source>
        <dbReference type="EMBL" id="ERE38655.1"/>
    </source>
</evidence>
<evidence type="ECO:0000256" key="13">
    <source>
        <dbReference type="SAM" id="Phobius"/>
    </source>
</evidence>
<protein>
    <submittedName>
        <fullName evidence="15">Ectonucleotide pyrophosphatase/phosphodiesterase family member 2-like protein</fullName>
        <ecNumber evidence="15">3.1.4.39</ecNumber>
    </submittedName>
</protein>
<evidence type="ECO:0000256" key="3">
    <source>
        <dbReference type="ARBA" id="ARBA00010594"/>
    </source>
</evidence>
<accession>A0A061HTB1</accession>
<dbReference type="GO" id="GO:0005044">
    <property type="term" value="F:scavenger receptor activity"/>
    <property type="evidence" value="ECO:0007669"/>
    <property type="project" value="InterPro"/>
</dbReference>
<dbReference type="FunFam" id="4.10.410.20:FF:000002">
    <property type="entry name" value="Ectonucleotide pyrophosphatase/phosphodiesterase family member 2"/>
    <property type="match status" value="1"/>
</dbReference>
<dbReference type="GO" id="GO:0004622">
    <property type="term" value="F:phosphatidylcholine lysophospholipase activity"/>
    <property type="evidence" value="ECO:0007669"/>
    <property type="project" value="TreeGrafter"/>
</dbReference>
<evidence type="ECO:0000256" key="11">
    <source>
        <dbReference type="ARBA" id="ARBA00023157"/>
    </source>
</evidence>
<proteinExistence type="inferred from homology"/>
<dbReference type="InterPro" id="IPR001212">
    <property type="entry name" value="Somatomedin_B_dom"/>
</dbReference>
<keyword evidence="12" id="KW-0325">Glycoprotein</keyword>
<dbReference type="GO" id="GO:0047391">
    <property type="term" value="F:alkylglycerophosphoethanolamine phosphodiesterase activity"/>
    <property type="evidence" value="ECO:0007669"/>
    <property type="project" value="UniProtKB-EC"/>
</dbReference>
<dbReference type="GO" id="GO:0005615">
    <property type="term" value="C:extracellular space"/>
    <property type="evidence" value="ECO:0007669"/>
    <property type="project" value="TreeGrafter"/>
</dbReference>
<dbReference type="InterPro" id="IPR036024">
    <property type="entry name" value="Somatomedin_B-like_dom_sf"/>
</dbReference>
<sequence length="592" mass="67636">MYEGILMSTVISLFTFAIGVNICLGFTASRIKRAEWDEGPPTALSDSPWTNTSGSCKGRCFELQEVGPPDCRCDNLCKSYSSCCHDFDELCLKTGESHWVDDDCEEIKAPECPAGFVRPPLIIFSVDGFRASYMKKGSKVMPNIEKLRSCGTHAPYMRPVYPTKTFPNLYTLATMTNPLREIDKTVGQLMDGLKQLKLHRCVNVIFVGDHGMEDVTCDRTEFLSNYLTNVDDITLVPGTLGRIRSKFINNPKYDPKAIIANLTCKKPDQHFKPYMKQHLPKRLHYANNRRIEDIHLLVDRRWHVARKPLDVYKKPSGKCFFQGDHGFDNKVNSMQNKLEELNKRLHTKGSTEVFFAAVEVEHGPFSDQAEVSSIPEHLTHCVRPDVRVSPGFSQNCLAYKNDKQMSYGFLFPPYLSSSPEAKYDAFLVTNMVPMYPAFKRIWTYFQRVLVKKYASERNGVNVISGPIFDYNYDGLRDTEEEIKQYVEGSSIPVPTHYYSIITSCLDFTQPADKCDGPLSVSSFILPHRPDNDESCNSSEDESKWVEELIKTHTARVRDIEHLTGLDFYRKTSRSYSEILTLKTYLHTYESEI</sequence>
<dbReference type="GO" id="GO:0004528">
    <property type="term" value="F:phosphodiesterase I activity"/>
    <property type="evidence" value="ECO:0007669"/>
    <property type="project" value="TreeGrafter"/>
</dbReference>
<dbReference type="InterPro" id="IPR001604">
    <property type="entry name" value="Endo_G_ENPP1-like_dom"/>
</dbReference>
<feature type="transmembrane region" description="Helical" evidence="13">
    <location>
        <begin position="6"/>
        <end position="26"/>
    </location>
</feature>
<comment type="subcellular location">
    <subcellularLocation>
        <location evidence="2">Secreted</location>
    </subcellularLocation>
</comment>
<dbReference type="GO" id="GO:0044849">
    <property type="term" value="P:estrous cycle"/>
    <property type="evidence" value="ECO:0007669"/>
    <property type="project" value="TreeGrafter"/>
</dbReference>
<keyword evidence="5" id="KW-0479">Metal-binding</keyword>
<evidence type="ECO:0000256" key="5">
    <source>
        <dbReference type="ARBA" id="ARBA00022723"/>
    </source>
</evidence>
<dbReference type="InterPro" id="IPR044925">
    <property type="entry name" value="His-Me_finger_sf"/>
</dbReference>
<organism evidence="15 16">
    <name type="scientific">Cricetulus griseus</name>
    <name type="common">Chinese hamster</name>
    <name type="synonym">Cricetulus barabensis griseus</name>
    <dbReference type="NCBI Taxonomy" id="10029"/>
    <lineage>
        <taxon>Eukaryota</taxon>
        <taxon>Metazoa</taxon>
        <taxon>Chordata</taxon>
        <taxon>Craniata</taxon>
        <taxon>Vertebrata</taxon>
        <taxon>Euteleostomi</taxon>
        <taxon>Mammalia</taxon>
        <taxon>Eutheria</taxon>
        <taxon>Euarchontoglires</taxon>
        <taxon>Glires</taxon>
        <taxon>Rodentia</taxon>
        <taxon>Myomorpha</taxon>
        <taxon>Muroidea</taxon>
        <taxon>Cricetidae</taxon>
        <taxon>Cricetinae</taxon>
        <taxon>Cricetulus</taxon>
    </lineage>
</organism>
<evidence type="ECO:0000256" key="12">
    <source>
        <dbReference type="ARBA" id="ARBA00023180"/>
    </source>
</evidence>
<dbReference type="SUPFAM" id="SSF90188">
    <property type="entry name" value="Somatomedin B domain"/>
    <property type="match status" value="1"/>
</dbReference>
<keyword evidence="9" id="KW-0862">Zinc</keyword>
<evidence type="ECO:0000256" key="8">
    <source>
        <dbReference type="ARBA" id="ARBA00022801"/>
    </source>
</evidence>
<dbReference type="EC" id="3.1.4.39" evidence="15"/>
<dbReference type="CDD" id="cd00091">
    <property type="entry name" value="NUC"/>
    <property type="match status" value="1"/>
</dbReference>
<keyword evidence="11" id="KW-1015">Disulfide bond</keyword>
<evidence type="ECO:0000259" key="14">
    <source>
        <dbReference type="PROSITE" id="PS50958"/>
    </source>
</evidence>
<dbReference type="Gene3D" id="3.40.570.10">
    <property type="entry name" value="Extracellular Endonuclease, subunit A"/>
    <property type="match status" value="1"/>
</dbReference>
<evidence type="ECO:0000256" key="2">
    <source>
        <dbReference type="ARBA" id="ARBA00004613"/>
    </source>
</evidence>
<dbReference type="PRINTS" id="PR00022">
    <property type="entry name" value="SOMATOMEDINB"/>
</dbReference>
<dbReference type="Gene3D" id="3.40.720.10">
    <property type="entry name" value="Alkaline Phosphatase, subunit A"/>
    <property type="match status" value="2"/>
</dbReference>
<evidence type="ECO:0000256" key="6">
    <source>
        <dbReference type="ARBA" id="ARBA00022729"/>
    </source>
</evidence>
<dbReference type="InterPro" id="IPR020821">
    <property type="entry name" value="ENPP1-3/EXOG-like_nuc-like"/>
</dbReference>
<evidence type="ECO:0000256" key="9">
    <source>
        <dbReference type="ARBA" id="ARBA00022833"/>
    </source>
</evidence>
<keyword evidence="13" id="KW-0812">Transmembrane</keyword>
<keyword evidence="10" id="KW-0106">Calcium</keyword>
<dbReference type="SMART" id="SM00201">
    <property type="entry name" value="SO"/>
    <property type="match status" value="1"/>
</dbReference>
<dbReference type="InterPro" id="IPR020436">
    <property type="entry name" value="SMB_chordata"/>
</dbReference>
<evidence type="ECO:0000313" key="16">
    <source>
        <dbReference type="Proteomes" id="UP000030759"/>
    </source>
</evidence>
<comment type="similarity">
    <text evidence="3">Belongs to the nucleotide pyrophosphatase/phosphodiesterase family.</text>
</comment>
<keyword evidence="13" id="KW-1133">Transmembrane helix</keyword>
<keyword evidence="6" id="KW-0732">Signal</keyword>
<dbReference type="PANTHER" id="PTHR10151:SF21">
    <property type="entry name" value="ECTONUCLEOTIDE PYROPHOSPHATASE_PHOSPHODIESTERASE FAMILY MEMBER 2"/>
    <property type="match status" value="1"/>
</dbReference>
<keyword evidence="8 15" id="KW-0378">Hydrolase</keyword>
<dbReference type="GO" id="GO:0006955">
    <property type="term" value="P:immune response"/>
    <property type="evidence" value="ECO:0007669"/>
    <property type="project" value="InterPro"/>
</dbReference>
<reference evidence="16" key="1">
    <citation type="journal article" date="2013" name="Nat. Biotechnol.">
        <title>Chinese hamster genome sequenced from sorted chromosomes.</title>
        <authorList>
            <person name="Brinkrolf K."/>
            <person name="Rupp O."/>
            <person name="Laux H."/>
            <person name="Kollin F."/>
            <person name="Ernst W."/>
            <person name="Linke B."/>
            <person name="Kofler R."/>
            <person name="Romand S."/>
            <person name="Hesse F."/>
            <person name="Budach W.E."/>
            <person name="Galosy S."/>
            <person name="Muller D."/>
            <person name="Noll T."/>
            <person name="Wienberg J."/>
            <person name="Jostock T."/>
            <person name="Leonard M."/>
            <person name="Grillari J."/>
            <person name="Tauch A."/>
            <person name="Goesmann A."/>
            <person name="Helk B."/>
            <person name="Mott J.E."/>
            <person name="Puhler A."/>
            <person name="Borth N."/>
        </authorList>
    </citation>
    <scope>NUCLEOTIDE SEQUENCE [LARGE SCALE GENOMIC DNA]</scope>
    <source>
        <strain evidence="16">17A/GY</strain>
    </source>
</reference>
<evidence type="ECO:0000256" key="1">
    <source>
        <dbReference type="ARBA" id="ARBA00001947"/>
    </source>
</evidence>
<dbReference type="SMART" id="SM00477">
    <property type="entry name" value="NUC"/>
    <property type="match status" value="1"/>
</dbReference>
<dbReference type="Gene3D" id="4.10.410.20">
    <property type="match status" value="1"/>
</dbReference>
<evidence type="ECO:0000256" key="4">
    <source>
        <dbReference type="ARBA" id="ARBA00022525"/>
    </source>
</evidence>
<dbReference type="GO" id="GO:0030247">
    <property type="term" value="F:polysaccharide binding"/>
    <property type="evidence" value="ECO:0007669"/>
    <property type="project" value="InterPro"/>
</dbReference>
<evidence type="ECO:0000256" key="10">
    <source>
        <dbReference type="ARBA" id="ARBA00022837"/>
    </source>
</evidence>
<dbReference type="SUPFAM" id="SSF54060">
    <property type="entry name" value="His-Me finger endonucleases"/>
    <property type="match status" value="1"/>
</dbReference>
<dbReference type="AlphaFoldDB" id="A0A061HTB1"/>
<dbReference type="Pfam" id="PF01033">
    <property type="entry name" value="Somatomedin_B"/>
    <property type="match status" value="1"/>
</dbReference>
<dbReference type="GO" id="GO:0008270">
    <property type="term" value="F:zinc ion binding"/>
    <property type="evidence" value="ECO:0007669"/>
    <property type="project" value="TreeGrafter"/>
</dbReference>
<dbReference type="Pfam" id="PF01663">
    <property type="entry name" value="Phosphodiest"/>
    <property type="match status" value="1"/>
</dbReference>
<feature type="domain" description="SMB" evidence="14">
    <location>
        <begin position="52"/>
        <end position="98"/>
    </location>
</feature>
<dbReference type="PROSITE" id="PS50958">
    <property type="entry name" value="SMB_2"/>
    <property type="match status" value="1"/>
</dbReference>
<dbReference type="EMBL" id="KE691439">
    <property type="protein sequence ID" value="ERE38655.1"/>
    <property type="molecule type" value="Genomic_DNA"/>
</dbReference>
<dbReference type="PROSITE" id="PS00524">
    <property type="entry name" value="SMB_1"/>
    <property type="match status" value="1"/>
</dbReference>
<name>A0A061HTB1_CRIGR</name>
<dbReference type="InterPro" id="IPR002591">
    <property type="entry name" value="Phosphodiest/P_Trfase"/>
</dbReference>
<dbReference type="Proteomes" id="UP000030759">
    <property type="component" value="Unassembled WGS sequence"/>
</dbReference>
<keyword evidence="4" id="KW-0964">Secreted</keyword>
<dbReference type="InterPro" id="IPR017850">
    <property type="entry name" value="Alkaline_phosphatase_core_sf"/>
</dbReference>
<dbReference type="GO" id="GO:0005509">
    <property type="term" value="F:calcium ion binding"/>
    <property type="evidence" value="ECO:0007669"/>
    <property type="project" value="TreeGrafter"/>
</dbReference>
<dbReference type="SUPFAM" id="SSF53649">
    <property type="entry name" value="Alkaline phosphatase-like"/>
    <property type="match status" value="2"/>
</dbReference>
<dbReference type="GO" id="GO:0003676">
    <property type="term" value="F:nucleic acid binding"/>
    <property type="evidence" value="ECO:0007669"/>
    <property type="project" value="InterPro"/>
</dbReference>
<evidence type="ECO:0000256" key="7">
    <source>
        <dbReference type="ARBA" id="ARBA00022737"/>
    </source>
</evidence>